<feature type="domain" description="Alpha/beta hydrolase fold-3" evidence="1">
    <location>
        <begin position="54"/>
        <end position="156"/>
    </location>
</feature>
<proteinExistence type="predicted"/>
<dbReference type="SUPFAM" id="SSF53474">
    <property type="entry name" value="alpha/beta-Hydrolases"/>
    <property type="match status" value="1"/>
</dbReference>
<evidence type="ECO:0000313" key="2">
    <source>
        <dbReference type="EMBL" id="NJC25870.1"/>
    </source>
</evidence>
<dbReference type="EMBL" id="JAATJH010000002">
    <property type="protein sequence ID" value="NJC25870.1"/>
    <property type="molecule type" value="Genomic_DNA"/>
</dbReference>
<dbReference type="Pfam" id="PF07859">
    <property type="entry name" value="Abhydrolase_3"/>
    <property type="match status" value="1"/>
</dbReference>
<evidence type="ECO:0000259" key="1">
    <source>
        <dbReference type="Pfam" id="PF07859"/>
    </source>
</evidence>
<name>A0ABX0X9D3_9BACT</name>
<dbReference type="InterPro" id="IPR013094">
    <property type="entry name" value="AB_hydrolase_3"/>
</dbReference>
<accession>A0ABX0X9D3</accession>
<organism evidence="2 3">
    <name type="scientific">Neolewinella antarctica</name>
    <dbReference type="NCBI Taxonomy" id="442734"/>
    <lineage>
        <taxon>Bacteria</taxon>
        <taxon>Pseudomonadati</taxon>
        <taxon>Bacteroidota</taxon>
        <taxon>Saprospiria</taxon>
        <taxon>Saprospirales</taxon>
        <taxon>Lewinellaceae</taxon>
        <taxon>Neolewinella</taxon>
    </lineage>
</organism>
<evidence type="ECO:0000313" key="3">
    <source>
        <dbReference type="Proteomes" id="UP000770785"/>
    </source>
</evidence>
<reference evidence="2 3" key="1">
    <citation type="submission" date="2020-03" db="EMBL/GenBank/DDBJ databases">
        <title>Genomic Encyclopedia of Type Strains, Phase IV (KMG-IV): sequencing the most valuable type-strain genomes for metagenomic binning, comparative biology and taxonomic classification.</title>
        <authorList>
            <person name="Goeker M."/>
        </authorList>
    </citation>
    <scope>NUCLEOTIDE SEQUENCE [LARGE SCALE GENOMIC DNA]</scope>
    <source>
        <strain evidence="2 3">DSM 105096</strain>
    </source>
</reference>
<sequence>MLTNLKKYHTQCATVQKTMDVHQQKIPYGPHPRQYAIVVQNRDPALRQPNKYAFYFHGGAWTFGQPETFTPAAIPWLRMGFTVILPSYRRPPFVGLNRIVTDCWAAVNHFRPASSAINRAPATAPTTEQQALTDPIIHLGGISAGAHLAAVLATQPQKWLAAGWGSAPEKALLCAGPLSLGHLRTGRLFLPRYDHLDPIQLLRAPRSDTPIDWQLLHGTSDPVVAPVHSQLFLEKLQSLGHQANLRYLKGGRHLDAGRWMFGETASDTVANFLAQKPAQTSTPRR</sequence>
<protein>
    <submittedName>
        <fullName evidence="2">Acetyl esterase/lipase</fullName>
    </submittedName>
</protein>
<dbReference type="Gene3D" id="3.40.50.1820">
    <property type="entry name" value="alpha/beta hydrolase"/>
    <property type="match status" value="1"/>
</dbReference>
<dbReference type="Proteomes" id="UP000770785">
    <property type="component" value="Unassembled WGS sequence"/>
</dbReference>
<gene>
    <name evidence="2" type="ORF">GGR27_001369</name>
</gene>
<comment type="caution">
    <text evidence="2">The sequence shown here is derived from an EMBL/GenBank/DDBJ whole genome shotgun (WGS) entry which is preliminary data.</text>
</comment>
<keyword evidence="3" id="KW-1185">Reference proteome</keyword>
<dbReference type="InterPro" id="IPR029058">
    <property type="entry name" value="AB_hydrolase_fold"/>
</dbReference>
<dbReference type="RefSeq" id="WP_168036639.1">
    <property type="nucleotide sequence ID" value="NZ_JAATJH010000002.1"/>
</dbReference>